<dbReference type="InterPro" id="IPR027417">
    <property type="entry name" value="P-loop_NTPase"/>
</dbReference>
<proteinExistence type="predicted"/>
<dbReference type="RefSeq" id="WP_174967834.1">
    <property type="nucleotide sequence ID" value="NZ_CABVPU010000004.1"/>
</dbReference>
<dbReference type="SUPFAM" id="SSF52540">
    <property type="entry name" value="P-loop containing nucleoside triphosphate hydrolases"/>
    <property type="match status" value="1"/>
</dbReference>
<dbReference type="AlphaFoldDB" id="A0A6P2IQ74"/>
<accession>A0A6P2IQ74</accession>
<protein>
    <recommendedName>
        <fullName evidence="3">AAA family ATPase</fullName>
    </recommendedName>
</protein>
<evidence type="ECO:0000313" key="1">
    <source>
        <dbReference type="EMBL" id="VWB31949.1"/>
    </source>
</evidence>
<evidence type="ECO:0000313" key="2">
    <source>
        <dbReference type="Proteomes" id="UP000494174"/>
    </source>
</evidence>
<name>A0A6P2IQ74_BURL3</name>
<dbReference type="Proteomes" id="UP000494174">
    <property type="component" value="Unassembled WGS sequence"/>
</dbReference>
<evidence type="ECO:0008006" key="3">
    <source>
        <dbReference type="Google" id="ProtNLM"/>
    </source>
</evidence>
<gene>
    <name evidence="1" type="ORF">BLA15945_01404</name>
</gene>
<dbReference type="Gene3D" id="3.40.50.300">
    <property type="entry name" value="P-loop containing nucleotide triphosphate hydrolases"/>
    <property type="match status" value="1"/>
</dbReference>
<organism evidence="1 2">
    <name type="scientific">Burkholderia lata (strain ATCC 17760 / DSM 23089 / LMG 22485 / NCIMB 9086 / R18194 / 383)</name>
    <dbReference type="NCBI Taxonomy" id="482957"/>
    <lineage>
        <taxon>Bacteria</taxon>
        <taxon>Pseudomonadati</taxon>
        <taxon>Pseudomonadota</taxon>
        <taxon>Betaproteobacteria</taxon>
        <taxon>Burkholderiales</taxon>
        <taxon>Burkholderiaceae</taxon>
        <taxon>Burkholderia</taxon>
        <taxon>Burkholderia cepacia complex</taxon>
    </lineage>
</organism>
<dbReference type="Pfam" id="PF13207">
    <property type="entry name" value="AAA_17"/>
    <property type="match status" value="1"/>
</dbReference>
<sequence length="193" mass="21371">MGRVIYLTGAPATGKSSICHAILQRNAGVRVFSYSTMLRETLAARVATPYGAEQIRRESAAAVTRADVVATDERLVDEVEAARRSHHVVIDSHPVTKEAYGFRVTAFTIEQLQMLIPDAIVCAYTRPEELERRINLNAEGRMLSSIYDLDMHVKLQASVAVQYGLMLGRPSYFLDTSLALDLVVDNFLTVAKI</sequence>
<reference evidence="1 2" key="1">
    <citation type="submission" date="2019-09" db="EMBL/GenBank/DDBJ databases">
        <authorList>
            <person name="Depoorter E."/>
        </authorList>
    </citation>
    <scope>NUCLEOTIDE SEQUENCE [LARGE SCALE GENOMIC DNA]</scope>
    <source>
        <strain evidence="1">R-15945</strain>
    </source>
</reference>
<dbReference type="EMBL" id="CABVPU010000004">
    <property type="protein sequence ID" value="VWB31949.1"/>
    <property type="molecule type" value="Genomic_DNA"/>
</dbReference>